<dbReference type="Proteomes" id="UP001497382">
    <property type="component" value="Unassembled WGS sequence"/>
</dbReference>
<dbReference type="GO" id="GO:0051537">
    <property type="term" value="F:2 iron, 2 sulfur cluster binding"/>
    <property type="evidence" value="ECO:0007669"/>
    <property type="project" value="UniProtKB-KW"/>
</dbReference>
<comment type="caution">
    <text evidence="5">The sequence shown here is derived from an EMBL/GenBank/DDBJ whole genome shotgun (WGS) entry which is preliminary data.</text>
</comment>
<evidence type="ECO:0000313" key="5">
    <source>
        <dbReference type="EMBL" id="CAL1283415.1"/>
    </source>
</evidence>
<gene>
    <name evidence="5" type="ORF">LARSCL_LOCUS12589</name>
</gene>
<evidence type="ECO:0000256" key="2">
    <source>
        <dbReference type="ARBA" id="ARBA00022723"/>
    </source>
</evidence>
<reference evidence="5 6" key="1">
    <citation type="submission" date="2024-04" db="EMBL/GenBank/DDBJ databases">
        <authorList>
            <person name="Rising A."/>
            <person name="Reimegard J."/>
            <person name="Sonavane S."/>
            <person name="Akerstrom W."/>
            <person name="Nylinder S."/>
            <person name="Hedman E."/>
            <person name="Kallberg Y."/>
        </authorList>
    </citation>
    <scope>NUCLEOTIDE SEQUENCE [LARGE SCALE GENOMIC DNA]</scope>
</reference>
<dbReference type="PANTHER" id="PTHR23426:SF76">
    <property type="entry name" value="ADRENODOXIN-LIKE PROTEIN 2, MITOCHONDRIAL"/>
    <property type="match status" value="1"/>
</dbReference>
<dbReference type="Gene3D" id="3.10.20.30">
    <property type="match status" value="1"/>
</dbReference>
<keyword evidence="3" id="KW-0408">Iron</keyword>
<dbReference type="GO" id="GO:0046872">
    <property type="term" value="F:metal ion binding"/>
    <property type="evidence" value="ECO:0007669"/>
    <property type="project" value="UniProtKB-KW"/>
</dbReference>
<keyword evidence="4" id="KW-0411">Iron-sulfur</keyword>
<name>A0AAV2AHL8_9ARAC</name>
<evidence type="ECO:0008006" key="7">
    <source>
        <dbReference type="Google" id="ProtNLM"/>
    </source>
</evidence>
<sequence length="173" mass="19650">MAFSMMKISLQRCYSNYCGHYNIKKSISILQCKNKLLRTKTISTNIYRFGSEENKGWVSIIFEKSDGTQLKRLGKIGDKVQQVIGKDNPDFPGYGECDGTLSCSCCHVILSKEDYDKFDDDKRMKTKEEDLILSATINPTPTSRLGCCLTIQPEMDGIILKLPPEIKDLKIDY</sequence>
<dbReference type="InterPro" id="IPR001055">
    <property type="entry name" value="Adrenodoxin-like"/>
</dbReference>
<dbReference type="InterPro" id="IPR012675">
    <property type="entry name" value="Beta-grasp_dom_sf"/>
</dbReference>
<evidence type="ECO:0000256" key="1">
    <source>
        <dbReference type="ARBA" id="ARBA00022714"/>
    </source>
</evidence>
<dbReference type="GO" id="GO:0140647">
    <property type="term" value="P:P450-containing electron transport chain"/>
    <property type="evidence" value="ECO:0007669"/>
    <property type="project" value="InterPro"/>
</dbReference>
<proteinExistence type="predicted"/>
<dbReference type="PANTHER" id="PTHR23426">
    <property type="entry name" value="FERREDOXIN/ADRENODOXIN"/>
    <property type="match status" value="1"/>
</dbReference>
<keyword evidence="1" id="KW-0001">2Fe-2S</keyword>
<protein>
    <recommendedName>
        <fullName evidence="7">Ferredoxin</fullName>
    </recommendedName>
</protein>
<dbReference type="EMBL" id="CAXIEN010000167">
    <property type="protein sequence ID" value="CAL1283415.1"/>
    <property type="molecule type" value="Genomic_DNA"/>
</dbReference>
<dbReference type="GO" id="GO:0005739">
    <property type="term" value="C:mitochondrion"/>
    <property type="evidence" value="ECO:0007669"/>
    <property type="project" value="TreeGrafter"/>
</dbReference>
<accession>A0AAV2AHL8</accession>
<dbReference type="GO" id="GO:0009055">
    <property type="term" value="F:electron transfer activity"/>
    <property type="evidence" value="ECO:0007669"/>
    <property type="project" value="TreeGrafter"/>
</dbReference>
<organism evidence="5 6">
    <name type="scientific">Larinioides sclopetarius</name>
    <dbReference type="NCBI Taxonomy" id="280406"/>
    <lineage>
        <taxon>Eukaryota</taxon>
        <taxon>Metazoa</taxon>
        <taxon>Ecdysozoa</taxon>
        <taxon>Arthropoda</taxon>
        <taxon>Chelicerata</taxon>
        <taxon>Arachnida</taxon>
        <taxon>Araneae</taxon>
        <taxon>Araneomorphae</taxon>
        <taxon>Entelegynae</taxon>
        <taxon>Araneoidea</taxon>
        <taxon>Araneidae</taxon>
        <taxon>Larinioides</taxon>
    </lineage>
</organism>
<evidence type="ECO:0000256" key="3">
    <source>
        <dbReference type="ARBA" id="ARBA00023004"/>
    </source>
</evidence>
<keyword evidence="2" id="KW-0479">Metal-binding</keyword>
<dbReference type="AlphaFoldDB" id="A0AAV2AHL8"/>
<dbReference type="SUPFAM" id="SSF54292">
    <property type="entry name" value="2Fe-2S ferredoxin-like"/>
    <property type="match status" value="1"/>
</dbReference>
<dbReference type="InterPro" id="IPR036010">
    <property type="entry name" value="2Fe-2S_ferredoxin-like_sf"/>
</dbReference>
<keyword evidence="6" id="KW-1185">Reference proteome</keyword>
<evidence type="ECO:0000256" key="4">
    <source>
        <dbReference type="ARBA" id="ARBA00023014"/>
    </source>
</evidence>
<evidence type="ECO:0000313" key="6">
    <source>
        <dbReference type="Proteomes" id="UP001497382"/>
    </source>
</evidence>